<sequence>MGALSGNLAVDSLLFGRKICAVELEISQAVLIFRNPLRDILDFLL</sequence>
<proteinExistence type="predicted"/>
<dbReference type="EMBL" id="VSSQ01013238">
    <property type="protein sequence ID" value="MPM51050.1"/>
    <property type="molecule type" value="Genomic_DNA"/>
</dbReference>
<reference evidence="1" key="1">
    <citation type="submission" date="2019-08" db="EMBL/GenBank/DDBJ databases">
        <authorList>
            <person name="Kucharzyk K."/>
            <person name="Murdoch R.W."/>
            <person name="Higgins S."/>
            <person name="Loffler F."/>
        </authorList>
    </citation>
    <scope>NUCLEOTIDE SEQUENCE</scope>
</reference>
<gene>
    <name evidence="1" type="ORF">SDC9_97796</name>
</gene>
<organism evidence="1">
    <name type="scientific">bioreactor metagenome</name>
    <dbReference type="NCBI Taxonomy" id="1076179"/>
    <lineage>
        <taxon>unclassified sequences</taxon>
        <taxon>metagenomes</taxon>
        <taxon>ecological metagenomes</taxon>
    </lineage>
</organism>
<evidence type="ECO:0000313" key="1">
    <source>
        <dbReference type="EMBL" id="MPM51050.1"/>
    </source>
</evidence>
<accession>A0A645AD11</accession>
<protein>
    <submittedName>
        <fullName evidence="1">Uncharacterized protein</fullName>
    </submittedName>
</protein>
<dbReference type="AlphaFoldDB" id="A0A645AD11"/>
<name>A0A645AD11_9ZZZZ</name>
<comment type="caution">
    <text evidence="1">The sequence shown here is derived from an EMBL/GenBank/DDBJ whole genome shotgun (WGS) entry which is preliminary data.</text>
</comment>